<dbReference type="InterPro" id="IPR050482">
    <property type="entry name" value="Sensor_HK_TwoCompSys"/>
</dbReference>
<evidence type="ECO:0000256" key="7">
    <source>
        <dbReference type="SAM" id="Phobius"/>
    </source>
</evidence>
<sequence length="426" mass="48811">MTLMDLSRADLALLFSASLFLLTLNLSFFLEMLRLNIKNSAFFLSMCFLCLSFFSAQTLTDLATERGQLYLVFDFLSPSLLSLLLLAVFVGDLFLFQKIKAVKRRTLGRNAIKETMDNLPDGICFSKKDGTPLLVNKQMQQISYDVFGKMLANDLACASYIQERKIRPMVEVLNESPLVIKAENKVWLISILDYDEVKETVAYNITQEWAMVQEIEEKNDQIRCLNANLKAYKKKIAEYTQQKEVLQAKIHIHDRIGQSLIFLCRYLKMPQKSKEDREKLVTLWKESLLMFDQKRPTGGTSAWEKLQTAAQDIGVTIQVSGHLPEDEKDQDILVDIVHEALNNAIRHGEAKNLWVDLSEDESTVYGKIRNDGKPTPETIAEKGGLKNIRHRLNLLGGKMSITTRPQFQLAFYYLKGGYHELQNHDR</sequence>
<proteinExistence type="predicted"/>
<evidence type="ECO:0000256" key="5">
    <source>
        <dbReference type="ARBA" id="ARBA00023012"/>
    </source>
</evidence>
<name>A0A1G6TGR7_PEPNI</name>
<keyword evidence="7" id="KW-0812">Transmembrane</keyword>
<reference evidence="8 9" key="1">
    <citation type="submission" date="2016-10" db="EMBL/GenBank/DDBJ databases">
        <authorList>
            <person name="de Groot N.N."/>
        </authorList>
    </citation>
    <scope>NUCLEOTIDE SEQUENCE [LARGE SCALE GENOMIC DNA]</scope>
    <source>
        <strain evidence="8 9">DSM 20475</strain>
    </source>
</reference>
<organism evidence="8 9">
    <name type="scientific">Peptococcus niger</name>
    <dbReference type="NCBI Taxonomy" id="2741"/>
    <lineage>
        <taxon>Bacteria</taxon>
        <taxon>Bacillati</taxon>
        <taxon>Bacillota</taxon>
        <taxon>Clostridia</taxon>
        <taxon>Eubacteriales</taxon>
        <taxon>Peptococcaceae</taxon>
        <taxon>Peptococcus</taxon>
    </lineage>
</organism>
<dbReference type="AlphaFoldDB" id="A0A1G6TGR7"/>
<feature type="transmembrane region" description="Helical" evidence="7">
    <location>
        <begin position="12"/>
        <end position="30"/>
    </location>
</feature>
<feature type="transmembrane region" description="Helical" evidence="7">
    <location>
        <begin position="42"/>
        <end position="59"/>
    </location>
</feature>
<dbReference type="SUPFAM" id="SSF55874">
    <property type="entry name" value="ATPase domain of HSP90 chaperone/DNA topoisomerase II/histidine kinase"/>
    <property type="match status" value="1"/>
</dbReference>
<keyword evidence="5" id="KW-0902">Two-component regulatory system</keyword>
<evidence type="ECO:0000256" key="2">
    <source>
        <dbReference type="ARBA" id="ARBA00012438"/>
    </source>
</evidence>
<dbReference type="STRING" id="2741.SAMN04489866_102145"/>
<keyword evidence="3" id="KW-0808">Transferase</keyword>
<comment type="catalytic activity">
    <reaction evidence="1">
        <text>ATP + protein L-histidine = ADP + protein N-phospho-L-histidine.</text>
        <dbReference type="EC" id="2.7.13.3"/>
    </reaction>
</comment>
<evidence type="ECO:0000313" key="8">
    <source>
        <dbReference type="EMBL" id="SDD28209.1"/>
    </source>
</evidence>
<evidence type="ECO:0000256" key="1">
    <source>
        <dbReference type="ARBA" id="ARBA00000085"/>
    </source>
</evidence>
<dbReference type="RefSeq" id="WP_091791166.1">
    <property type="nucleotide sequence ID" value="NZ_FNAF01000002.1"/>
</dbReference>
<gene>
    <name evidence="8" type="ORF">SAMN04489866_102145</name>
</gene>
<evidence type="ECO:0000256" key="4">
    <source>
        <dbReference type="ARBA" id="ARBA00022777"/>
    </source>
</evidence>
<feature type="coiled-coil region" evidence="6">
    <location>
        <begin position="215"/>
        <end position="249"/>
    </location>
</feature>
<dbReference type="PANTHER" id="PTHR24421:SF10">
    <property type="entry name" value="NITRATE_NITRITE SENSOR PROTEIN NARQ"/>
    <property type="match status" value="1"/>
</dbReference>
<dbReference type="OrthoDB" id="9781904at2"/>
<evidence type="ECO:0000313" key="9">
    <source>
        <dbReference type="Proteomes" id="UP000198995"/>
    </source>
</evidence>
<keyword evidence="4" id="KW-0418">Kinase</keyword>
<dbReference type="GO" id="GO:0004673">
    <property type="term" value="F:protein histidine kinase activity"/>
    <property type="evidence" value="ECO:0007669"/>
    <property type="project" value="UniProtKB-EC"/>
</dbReference>
<keyword evidence="6" id="KW-0175">Coiled coil</keyword>
<keyword evidence="7" id="KW-1133">Transmembrane helix</keyword>
<dbReference type="InterPro" id="IPR036890">
    <property type="entry name" value="HATPase_C_sf"/>
</dbReference>
<evidence type="ECO:0000256" key="3">
    <source>
        <dbReference type="ARBA" id="ARBA00022679"/>
    </source>
</evidence>
<feature type="transmembrane region" description="Helical" evidence="7">
    <location>
        <begin position="79"/>
        <end position="96"/>
    </location>
</feature>
<protein>
    <recommendedName>
        <fullName evidence="2">histidine kinase</fullName>
        <ecNumber evidence="2">2.7.13.3</ecNumber>
    </recommendedName>
</protein>
<evidence type="ECO:0000256" key="6">
    <source>
        <dbReference type="SAM" id="Coils"/>
    </source>
</evidence>
<keyword evidence="7" id="KW-0472">Membrane</keyword>
<keyword evidence="9" id="KW-1185">Reference proteome</keyword>
<accession>A0A1G6TGR7</accession>
<dbReference type="GO" id="GO:0000160">
    <property type="term" value="P:phosphorelay signal transduction system"/>
    <property type="evidence" value="ECO:0007669"/>
    <property type="project" value="UniProtKB-KW"/>
</dbReference>
<dbReference type="Gene3D" id="3.30.565.10">
    <property type="entry name" value="Histidine kinase-like ATPase, C-terminal domain"/>
    <property type="match status" value="1"/>
</dbReference>
<dbReference type="EMBL" id="FNAF01000002">
    <property type="protein sequence ID" value="SDD28209.1"/>
    <property type="molecule type" value="Genomic_DNA"/>
</dbReference>
<dbReference type="Proteomes" id="UP000198995">
    <property type="component" value="Unassembled WGS sequence"/>
</dbReference>
<dbReference type="PANTHER" id="PTHR24421">
    <property type="entry name" value="NITRATE/NITRITE SENSOR PROTEIN NARX-RELATED"/>
    <property type="match status" value="1"/>
</dbReference>
<dbReference type="EC" id="2.7.13.3" evidence="2"/>
<dbReference type="CDD" id="cd16917">
    <property type="entry name" value="HATPase_UhpB-NarQ-NarX-like"/>
    <property type="match status" value="1"/>
</dbReference>